<protein>
    <submittedName>
        <fullName evidence="1">DUF4142 domain-containing protein</fullName>
    </submittedName>
</protein>
<proteinExistence type="predicted"/>
<comment type="caution">
    <text evidence="1">The sequence shown here is derived from an EMBL/GenBank/DDBJ whole genome shotgun (WGS) entry which is preliminary data.</text>
</comment>
<dbReference type="Proteomes" id="UP000292859">
    <property type="component" value="Unassembled WGS sequence"/>
</dbReference>
<organism evidence="1 2">
    <name type="scientific">Paracoccus sediminis</name>
    <dbReference type="NCBI Taxonomy" id="1214787"/>
    <lineage>
        <taxon>Bacteria</taxon>
        <taxon>Pseudomonadati</taxon>
        <taxon>Pseudomonadota</taxon>
        <taxon>Alphaproteobacteria</taxon>
        <taxon>Rhodobacterales</taxon>
        <taxon>Paracoccaceae</taxon>
        <taxon>Paracoccus</taxon>
    </lineage>
</organism>
<evidence type="ECO:0000313" key="2">
    <source>
        <dbReference type="Proteomes" id="UP000292859"/>
    </source>
</evidence>
<accession>A0ABY1YL44</accession>
<sequence>MNPIPARSSGLADPQRSGFRTIHQKDTTRMRRTLFATGAVAAMMPVARMSFAQTRDPAMDGTSPDADRQAILLGGKFPLLGRRAGMDKATDPAVKAFAPLEVAEQEAEARAFGAAPPDPVTTDHGTLLERMNAMPAGAECDRQYLTAQIQGRERLRALHSAYAENGSNPRANGVSIVGLPAIDARMSMLQAISSRLG</sequence>
<dbReference type="EMBL" id="SIRL01000006">
    <property type="protein sequence ID" value="TBN50097.1"/>
    <property type="molecule type" value="Genomic_DNA"/>
</dbReference>
<name>A0ABY1YL44_9RHOB</name>
<evidence type="ECO:0000313" key="1">
    <source>
        <dbReference type="EMBL" id="TBN50097.1"/>
    </source>
</evidence>
<keyword evidence="2" id="KW-1185">Reference proteome</keyword>
<reference evidence="1 2" key="1">
    <citation type="submission" date="2019-02" db="EMBL/GenBank/DDBJ databases">
        <authorList>
            <person name="Zhang G."/>
        </authorList>
    </citation>
    <scope>NUCLEOTIDE SEQUENCE [LARGE SCALE GENOMIC DNA]</scope>
    <source>
        <strain evidence="1 2">CMB17</strain>
    </source>
</reference>
<gene>
    <name evidence="1" type="ORF">EYF88_10785</name>
</gene>